<dbReference type="AlphaFoldDB" id="A0A100WC29"/>
<reference evidence="2" key="1">
    <citation type="journal article" date="2016" name="Genome Announc.">
        <title>Draft Genome Sequences of Five Rapidly Growing Mycobacterium Species, M. thermoresistibile, M. fortuitum subsp. acetamidolyticum, M. canariasense, M. brisbanense, and M. novocastrense.</title>
        <authorList>
            <person name="Katahira K."/>
            <person name="Ogura Y."/>
            <person name="Gotoh Y."/>
            <person name="Hayashi T."/>
        </authorList>
    </citation>
    <scope>NUCLEOTIDE SEQUENCE [LARGE SCALE GENOMIC DNA]</scope>
    <source>
        <strain evidence="2">JCM15298</strain>
    </source>
</reference>
<gene>
    <name evidence="1" type="ORF">RMCC_2422</name>
</gene>
<dbReference type="STRING" id="228230.RMCC_2422"/>
<comment type="caution">
    <text evidence="1">The sequence shown here is derived from an EMBL/GenBank/DDBJ whole genome shotgun (WGS) entry which is preliminary data.</text>
</comment>
<reference evidence="2" key="2">
    <citation type="submission" date="2016-02" db="EMBL/GenBank/DDBJ databases">
        <title>Draft genome sequence of five rapidly growing Mycobacterium species.</title>
        <authorList>
            <person name="Katahira K."/>
            <person name="Gotou Y."/>
            <person name="Iida K."/>
            <person name="Ogura Y."/>
            <person name="Hayashi T."/>
        </authorList>
    </citation>
    <scope>NUCLEOTIDE SEQUENCE [LARGE SCALE GENOMIC DNA]</scope>
    <source>
        <strain evidence="2">JCM15298</strain>
    </source>
</reference>
<sequence>MAEILWRTEYRDGVRWLFCNLAEIGFRLDDDGQASGMYLAVAAPLGGVASMGNILAKGDRGFSPSIEISSFTELDADDPTPASVNLNLLAEATDVSGPVYGLDIVLHRGVQGESGSAVISPEDYGDPTLGYIPAVAAGLETFELVPQKVPTMHWPASVDNVPSGTTAGFTMTTIPIAAAPYDRYVIPSGEVQVVAAGGATNLRVDLVAHLDEETGTKIVGRSYGVAGTKDKLSMIGYPPAGTTSSATKILAGQPANVYFRTEKQAGSSAYSSVAGTGLFGALTIPA</sequence>
<keyword evidence="2" id="KW-1185">Reference proteome</keyword>
<proteinExistence type="predicted"/>
<accession>A0A100WC29</accession>
<protein>
    <submittedName>
        <fullName evidence="1">Gp58</fullName>
    </submittedName>
</protein>
<name>A0A100WC29_MYCCR</name>
<dbReference type="Proteomes" id="UP000069443">
    <property type="component" value="Unassembled WGS sequence"/>
</dbReference>
<dbReference type="EMBL" id="BCSY01000039">
    <property type="protein sequence ID" value="GAS95456.1"/>
    <property type="molecule type" value="Genomic_DNA"/>
</dbReference>
<organism evidence="1 2">
    <name type="scientific">Mycolicibacterium canariasense</name>
    <name type="common">Mycobacterium canariasense</name>
    <dbReference type="NCBI Taxonomy" id="228230"/>
    <lineage>
        <taxon>Bacteria</taxon>
        <taxon>Bacillati</taxon>
        <taxon>Actinomycetota</taxon>
        <taxon>Actinomycetes</taxon>
        <taxon>Mycobacteriales</taxon>
        <taxon>Mycobacteriaceae</taxon>
        <taxon>Mycolicibacterium</taxon>
    </lineage>
</organism>
<evidence type="ECO:0000313" key="1">
    <source>
        <dbReference type="EMBL" id="GAS95456.1"/>
    </source>
</evidence>
<evidence type="ECO:0000313" key="2">
    <source>
        <dbReference type="Proteomes" id="UP000069443"/>
    </source>
</evidence>